<name>A0A0B5BI81_9BACT</name>
<gene>
    <name evidence="1" type="ORF">GPICK_06230</name>
</gene>
<accession>A0A0B5BI81</accession>
<evidence type="ECO:0000313" key="2">
    <source>
        <dbReference type="Proteomes" id="UP000057609"/>
    </source>
</evidence>
<reference evidence="1 2" key="1">
    <citation type="journal article" date="2015" name="Genome Announc.">
        <title>Complete Genome of Geobacter pickeringii G13T, a Metal-Reducing Isolate from Sedimentary Kaolin Deposits.</title>
        <authorList>
            <person name="Badalamenti J.P."/>
            <person name="Bond D.R."/>
        </authorList>
    </citation>
    <scope>NUCLEOTIDE SEQUENCE [LARGE SCALE GENOMIC DNA]</scope>
    <source>
        <strain evidence="1 2">G13</strain>
    </source>
</reference>
<dbReference type="STRING" id="345632.GPICK_06230"/>
<dbReference type="NCBIfam" id="TIGR04219">
    <property type="entry name" value="OMP_w_GlyGly"/>
    <property type="match status" value="1"/>
</dbReference>
<dbReference type="Proteomes" id="UP000057609">
    <property type="component" value="Chromosome"/>
</dbReference>
<keyword evidence="2" id="KW-1185">Reference proteome</keyword>
<protein>
    <recommendedName>
        <fullName evidence="3">TIGR04219 family outer membrane beta-barrel protein</fullName>
    </recommendedName>
</protein>
<organism evidence="1 2">
    <name type="scientific">Geobacter pickeringii</name>
    <dbReference type="NCBI Taxonomy" id="345632"/>
    <lineage>
        <taxon>Bacteria</taxon>
        <taxon>Pseudomonadati</taxon>
        <taxon>Thermodesulfobacteriota</taxon>
        <taxon>Desulfuromonadia</taxon>
        <taxon>Geobacterales</taxon>
        <taxon>Geobacteraceae</taxon>
        <taxon>Geobacter</taxon>
    </lineage>
</organism>
<evidence type="ECO:0008006" key="3">
    <source>
        <dbReference type="Google" id="ProtNLM"/>
    </source>
</evidence>
<evidence type="ECO:0000313" key="1">
    <source>
        <dbReference type="EMBL" id="AJE04839.1"/>
    </source>
</evidence>
<dbReference type="InterPro" id="IPR026387">
    <property type="entry name" value="OMP_w_GlyGly"/>
</dbReference>
<sequence length="225" mass="24851">MEAAVGVWNQSPRGSIAYQGTSLDLKNELKYGDETRLTGRVKIETPLFFPNLYLMATPMEFKEQGSKSIPFTFGNQTFTANVPFTSKLKLDHYDLGLYWGIPLLKTATVNTVNVDFGINARLVDLKAEVVQGGVSDAKTLTVPVPMLYAGVQVKPLSWLAGEGEARGMVYGKDQYFDLVARGKLILFDHVFAAAGYRYEKLKIDESNVKADVNFGGPFGEVGFQF</sequence>
<dbReference type="AlphaFoldDB" id="A0A0B5BI81"/>
<dbReference type="HOGENOM" id="CLU_093491_0_0_7"/>
<dbReference type="KEGG" id="gpi:GPICK_06230"/>
<dbReference type="EMBL" id="CP009788">
    <property type="protein sequence ID" value="AJE04839.1"/>
    <property type="molecule type" value="Genomic_DNA"/>
</dbReference>
<proteinExistence type="predicted"/>